<evidence type="ECO:0000256" key="3">
    <source>
        <dbReference type="SAM" id="SignalP"/>
    </source>
</evidence>
<feature type="compositionally biased region" description="Low complexity" evidence="2">
    <location>
        <begin position="165"/>
        <end position="210"/>
    </location>
</feature>
<feature type="domain" description="OmpA-like" evidence="4">
    <location>
        <begin position="506"/>
        <end position="630"/>
    </location>
</feature>
<sequence>MTPNFLKSTTAIVLSLSLAVPHMALAQTAAELEAELNVDTSGMTEAELDTLRKQLADQKAQAEAATTATAEAEAEAPVQQEAAPEAQAEAQVAPEAAAPEATAEDKSMLGRAVGAVTGGIEKLTGADEAEANAQANTEANTEATAEAPAQGGEQGEAAVPKPAPEATAGTTAQGDAQAEAPAPQAEASTDTQSAATTEAAPETQPTTEAEASARTEAEVSGNQTPDTATAETAPAAGTGDQNQLEAQVQELQKKLDALSSESAEEKAARQAATEAASAEAQTTSMAATASEADAEAAEVVEQTVTEDTARSSSEEFATTAGAESATTAQTQQKSGLDEFGRAALIGLGALAVGSMLKNGSQVVSNSGDRVVVQQQDGSYKVLKNDDTLMFQPGTDVKTYAFSDGSTRTVATRENGVQIETIRAADGTVLRRTRILPDGSAVILFDDTQVAQQVDVNTLPQVTQSRNSINFQQAQEDELRAALEARLPEQVDRRFSLSQVRNINAVRQLVPEIDVDSINFETGSAVIRPEEAQDLATLGTLMRERIEANPREVFLIEGHTDAVGSASYNLALSDRRAESVALALSEYFDVPPENMVVQGYGEADLKVRTASAERENRRAAVRRITDLLTDS</sequence>
<name>A0A917A6Y6_9RHOB</name>
<dbReference type="SUPFAM" id="SSF103088">
    <property type="entry name" value="OmpA-like"/>
    <property type="match status" value="1"/>
</dbReference>
<evidence type="ECO:0000259" key="4">
    <source>
        <dbReference type="PROSITE" id="PS51123"/>
    </source>
</evidence>
<proteinExistence type="predicted"/>
<feature type="compositionally biased region" description="Polar residues" evidence="2">
    <location>
        <begin position="241"/>
        <end position="250"/>
    </location>
</feature>
<feature type="compositionally biased region" description="Low complexity" evidence="2">
    <location>
        <begin position="224"/>
        <end position="240"/>
    </location>
</feature>
<evidence type="ECO:0000256" key="1">
    <source>
        <dbReference type="PROSITE-ProRule" id="PRU00473"/>
    </source>
</evidence>
<keyword evidence="3" id="KW-0732">Signal</keyword>
<dbReference type="Gene3D" id="3.30.1330.60">
    <property type="entry name" value="OmpA-like domain"/>
    <property type="match status" value="1"/>
</dbReference>
<dbReference type="PROSITE" id="PS51123">
    <property type="entry name" value="OMPA_2"/>
    <property type="match status" value="1"/>
</dbReference>
<gene>
    <name evidence="5" type="ORF">GCM10011360_18580</name>
</gene>
<evidence type="ECO:0000313" key="5">
    <source>
        <dbReference type="EMBL" id="GGE30840.1"/>
    </source>
</evidence>
<feature type="compositionally biased region" description="Low complexity" evidence="2">
    <location>
        <begin position="62"/>
        <end position="101"/>
    </location>
</feature>
<accession>A0A917A6Y6</accession>
<feature type="compositionally biased region" description="Low complexity" evidence="2">
    <location>
        <begin position="314"/>
        <end position="333"/>
    </location>
</feature>
<feature type="compositionally biased region" description="Low complexity" evidence="2">
    <location>
        <begin position="131"/>
        <end position="158"/>
    </location>
</feature>
<dbReference type="Pfam" id="PF00691">
    <property type="entry name" value="OmpA"/>
    <property type="match status" value="1"/>
</dbReference>
<dbReference type="EMBL" id="BMFJ01000001">
    <property type="protein sequence ID" value="GGE30840.1"/>
    <property type="molecule type" value="Genomic_DNA"/>
</dbReference>
<dbReference type="PANTHER" id="PTHR30329">
    <property type="entry name" value="STATOR ELEMENT OF FLAGELLAR MOTOR COMPLEX"/>
    <property type="match status" value="1"/>
</dbReference>
<dbReference type="AlphaFoldDB" id="A0A917A6Y6"/>
<feature type="region of interest" description="Disordered" evidence="2">
    <location>
        <begin position="130"/>
        <end position="333"/>
    </location>
</feature>
<evidence type="ECO:0000256" key="2">
    <source>
        <dbReference type="SAM" id="MobiDB-lite"/>
    </source>
</evidence>
<dbReference type="PANTHER" id="PTHR30329:SF21">
    <property type="entry name" value="LIPOPROTEIN YIAD-RELATED"/>
    <property type="match status" value="1"/>
</dbReference>
<dbReference type="Proteomes" id="UP000612855">
    <property type="component" value="Unassembled WGS sequence"/>
</dbReference>
<keyword evidence="1" id="KW-0472">Membrane</keyword>
<protein>
    <recommendedName>
        <fullName evidence="4">OmpA-like domain-containing protein</fullName>
    </recommendedName>
</protein>
<dbReference type="InterPro" id="IPR050330">
    <property type="entry name" value="Bact_OuterMem_StrucFunc"/>
</dbReference>
<evidence type="ECO:0000313" key="6">
    <source>
        <dbReference type="Proteomes" id="UP000612855"/>
    </source>
</evidence>
<dbReference type="CDD" id="cd07185">
    <property type="entry name" value="OmpA_C-like"/>
    <property type="match status" value="1"/>
</dbReference>
<comment type="caution">
    <text evidence="5">The sequence shown here is derived from an EMBL/GenBank/DDBJ whole genome shotgun (WGS) entry which is preliminary data.</text>
</comment>
<dbReference type="InterPro" id="IPR036737">
    <property type="entry name" value="OmpA-like_sf"/>
</dbReference>
<feature type="compositionally biased region" description="Low complexity" evidence="2">
    <location>
        <begin position="269"/>
        <end position="291"/>
    </location>
</feature>
<keyword evidence="6" id="KW-1185">Reference proteome</keyword>
<feature type="signal peptide" evidence="3">
    <location>
        <begin position="1"/>
        <end position="26"/>
    </location>
</feature>
<dbReference type="RefSeq" id="WP_188477365.1">
    <property type="nucleotide sequence ID" value="NZ_BMFJ01000001.1"/>
</dbReference>
<dbReference type="GO" id="GO:0016020">
    <property type="term" value="C:membrane"/>
    <property type="evidence" value="ECO:0007669"/>
    <property type="project" value="UniProtKB-UniRule"/>
</dbReference>
<feature type="region of interest" description="Disordered" evidence="2">
    <location>
        <begin position="62"/>
        <end position="108"/>
    </location>
</feature>
<organism evidence="5 6">
    <name type="scientific">Primorskyibacter flagellatus</name>
    <dbReference type="NCBI Taxonomy" id="1387277"/>
    <lineage>
        <taxon>Bacteria</taxon>
        <taxon>Pseudomonadati</taxon>
        <taxon>Pseudomonadota</taxon>
        <taxon>Alphaproteobacteria</taxon>
        <taxon>Rhodobacterales</taxon>
        <taxon>Roseobacteraceae</taxon>
        <taxon>Primorskyibacter</taxon>
    </lineage>
</organism>
<feature type="chain" id="PRO_5037205956" description="OmpA-like domain-containing protein" evidence="3">
    <location>
        <begin position="27"/>
        <end position="630"/>
    </location>
</feature>
<dbReference type="InterPro" id="IPR006665">
    <property type="entry name" value="OmpA-like"/>
</dbReference>
<reference evidence="6" key="1">
    <citation type="journal article" date="2019" name="Int. J. Syst. Evol. Microbiol.">
        <title>The Global Catalogue of Microorganisms (GCM) 10K type strain sequencing project: providing services to taxonomists for standard genome sequencing and annotation.</title>
        <authorList>
            <consortium name="The Broad Institute Genomics Platform"/>
            <consortium name="The Broad Institute Genome Sequencing Center for Infectious Disease"/>
            <person name="Wu L."/>
            <person name="Ma J."/>
        </authorList>
    </citation>
    <scope>NUCLEOTIDE SEQUENCE [LARGE SCALE GENOMIC DNA]</scope>
    <source>
        <strain evidence="6">CGMCC 1.12664</strain>
    </source>
</reference>